<name>A0A087TNV7_STEMI</name>
<keyword evidence="5" id="KW-0677">Repeat</keyword>
<evidence type="ECO:0000313" key="6">
    <source>
        <dbReference type="EMBL" id="KFM66796.1"/>
    </source>
</evidence>
<evidence type="ECO:0000313" key="7">
    <source>
        <dbReference type="Proteomes" id="UP000054359"/>
    </source>
</evidence>
<dbReference type="PANTHER" id="PTHR14344">
    <property type="entry name" value="WD REPEAT PROTEIN"/>
    <property type="match status" value="1"/>
</dbReference>
<comment type="subcellular location">
    <subcellularLocation>
        <location evidence="1">Cytoplasm</location>
    </subcellularLocation>
</comment>
<dbReference type="EMBL" id="KK116098">
    <property type="protein sequence ID" value="KFM66796.1"/>
    <property type="molecule type" value="Genomic_DNA"/>
</dbReference>
<dbReference type="OrthoDB" id="5594999at2759"/>
<evidence type="ECO:0000256" key="1">
    <source>
        <dbReference type="ARBA" id="ARBA00004496"/>
    </source>
</evidence>
<dbReference type="STRING" id="407821.A0A087TNV7"/>
<dbReference type="PANTHER" id="PTHR14344:SF3">
    <property type="entry name" value="WD REPEAT-CONTAINING PROTEIN 6"/>
    <property type="match status" value="1"/>
</dbReference>
<proteinExistence type="predicted"/>
<evidence type="ECO:0000256" key="2">
    <source>
        <dbReference type="ARBA" id="ARBA00022490"/>
    </source>
</evidence>
<sequence>MELRRENICTHVTALKVFANILFVGEGNQVSLFNWKTKALLKKIIVFRASFIHGIKIGNADKALLFGGKSFRVYTLCLSSSECLIEFTEELYINDWIHDVCFLNAKDILEDQVAIISAHNNFTVWDIKEKK</sequence>
<keyword evidence="2" id="KW-0963">Cytoplasm</keyword>
<keyword evidence="4" id="KW-0819">tRNA processing</keyword>
<reference evidence="6 7" key="1">
    <citation type="submission" date="2013-11" db="EMBL/GenBank/DDBJ databases">
        <title>Genome sequencing of Stegodyphus mimosarum.</title>
        <authorList>
            <person name="Bechsgaard J."/>
        </authorList>
    </citation>
    <scope>NUCLEOTIDE SEQUENCE [LARGE SCALE GENOMIC DNA]</scope>
</reference>
<dbReference type="InterPro" id="IPR051973">
    <property type="entry name" value="tRNA_Anticodon_Mtase-Reg"/>
</dbReference>
<dbReference type="GO" id="GO:0005737">
    <property type="term" value="C:cytoplasm"/>
    <property type="evidence" value="ECO:0007669"/>
    <property type="project" value="UniProtKB-SubCell"/>
</dbReference>
<gene>
    <name evidence="6" type="ORF">X975_09005</name>
</gene>
<dbReference type="GO" id="GO:0030488">
    <property type="term" value="P:tRNA methylation"/>
    <property type="evidence" value="ECO:0007669"/>
    <property type="project" value="TreeGrafter"/>
</dbReference>
<evidence type="ECO:0000256" key="4">
    <source>
        <dbReference type="ARBA" id="ARBA00022694"/>
    </source>
</evidence>
<accession>A0A087TNV7</accession>
<evidence type="ECO:0000256" key="3">
    <source>
        <dbReference type="ARBA" id="ARBA00022574"/>
    </source>
</evidence>
<keyword evidence="3" id="KW-0853">WD repeat</keyword>
<keyword evidence="7" id="KW-1185">Reference proteome</keyword>
<feature type="non-terminal residue" evidence="6">
    <location>
        <position position="131"/>
    </location>
</feature>
<dbReference type="InterPro" id="IPR015943">
    <property type="entry name" value="WD40/YVTN_repeat-like_dom_sf"/>
</dbReference>
<dbReference type="InterPro" id="IPR036322">
    <property type="entry name" value="WD40_repeat_dom_sf"/>
</dbReference>
<protein>
    <submittedName>
        <fullName evidence="6">Uncharacterized protein</fullName>
    </submittedName>
</protein>
<dbReference type="AlphaFoldDB" id="A0A087TNV7"/>
<dbReference type="Proteomes" id="UP000054359">
    <property type="component" value="Unassembled WGS sequence"/>
</dbReference>
<dbReference type="Gene3D" id="2.130.10.10">
    <property type="entry name" value="YVTN repeat-like/Quinoprotein amine dehydrogenase"/>
    <property type="match status" value="1"/>
</dbReference>
<dbReference type="SUPFAM" id="SSF50978">
    <property type="entry name" value="WD40 repeat-like"/>
    <property type="match status" value="1"/>
</dbReference>
<organism evidence="6 7">
    <name type="scientific">Stegodyphus mimosarum</name>
    <name type="common">African social velvet spider</name>
    <dbReference type="NCBI Taxonomy" id="407821"/>
    <lineage>
        <taxon>Eukaryota</taxon>
        <taxon>Metazoa</taxon>
        <taxon>Ecdysozoa</taxon>
        <taxon>Arthropoda</taxon>
        <taxon>Chelicerata</taxon>
        <taxon>Arachnida</taxon>
        <taxon>Araneae</taxon>
        <taxon>Araneomorphae</taxon>
        <taxon>Entelegynae</taxon>
        <taxon>Eresoidea</taxon>
        <taxon>Eresidae</taxon>
        <taxon>Stegodyphus</taxon>
    </lineage>
</organism>
<evidence type="ECO:0000256" key="5">
    <source>
        <dbReference type="ARBA" id="ARBA00022737"/>
    </source>
</evidence>